<sequence length="423" mass="49090">MEEYKLHKNILCIDLKSFYASVECAFRNLDPFETPLVVADRSRGDAAICLATTPYLRNLGVKNRGRIFEIPENLREKVIYARPQMKLYMEYTLKIIEIYLEFISEEDLYVYSIDEAFLDVTNYLSYYKMTDIELAKKIVDRIHNDLGLYASCGVGPNMLMSKLALDIDSKKEKDSIAKWTYDDIESKLWPVTPISKMWGIGRQMEKNLNKLGLITIGDIANYNINLLKSRFGVIGEELWYHTHGIDMSILQEKDMLRNKNKSIGNTQVLFHDYYSPEIYTIILEMADEITRRLRLSKKKCKVMHFGMRYSKDFGSFHKQVSFDQPTSNFKDIYHACIKVFDNLYDGTSPIKGVSISLSSLVVTSIYQFDMFEDFEEIEKERKLLESLDKVKLRYGKNAINRASSLSEASTIIERNKLIGGHHE</sequence>
<dbReference type="GO" id="GO:0003887">
    <property type="term" value="F:DNA-directed DNA polymerase activity"/>
    <property type="evidence" value="ECO:0007669"/>
    <property type="project" value="UniProtKB-EC"/>
</dbReference>
<dbReference type="InterPro" id="IPR017961">
    <property type="entry name" value="DNA_pol_Y-fam_little_finger"/>
</dbReference>
<evidence type="ECO:0000313" key="3">
    <source>
        <dbReference type="EMBL" id="VEU80526.1"/>
    </source>
</evidence>
<dbReference type="GO" id="GO:0042276">
    <property type="term" value="P:error-prone translesion synthesis"/>
    <property type="evidence" value="ECO:0007669"/>
    <property type="project" value="TreeGrafter"/>
</dbReference>
<keyword evidence="3" id="KW-0808">Transferase</keyword>
<dbReference type="SUPFAM" id="SSF100879">
    <property type="entry name" value="Lesion bypass DNA polymerase (Y-family), little finger domain"/>
    <property type="match status" value="1"/>
</dbReference>
<dbReference type="GO" id="GO:0003684">
    <property type="term" value="F:damaged DNA binding"/>
    <property type="evidence" value="ECO:0007669"/>
    <property type="project" value="InterPro"/>
</dbReference>
<dbReference type="GO" id="GO:0006281">
    <property type="term" value="P:DNA repair"/>
    <property type="evidence" value="ECO:0007669"/>
    <property type="project" value="InterPro"/>
</dbReference>
<dbReference type="Gene3D" id="3.30.70.270">
    <property type="match status" value="1"/>
</dbReference>
<dbReference type="Gene3D" id="3.40.1170.60">
    <property type="match status" value="1"/>
</dbReference>
<dbReference type="OrthoDB" id="9808813at2"/>
<dbReference type="InterPro" id="IPR036775">
    <property type="entry name" value="DNA_pol_Y-fam_lit_finger_sf"/>
</dbReference>
<keyword evidence="4" id="KW-1185">Reference proteome</keyword>
<dbReference type="InterPro" id="IPR043128">
    <property type="entry name" value="Rev_trsase/Diguanyl_cyclase"/>
</dbReference>
<evidence type="ECO:0000256" key="1">
    <source>
        <dbReference type="ARBA" id="ARBA00010945"/>
    </source>
</evidence>
<dbReference type="Pfam" id="PF11798">
    <property type="entry name" value="IMS_HHH"/>
    <property type="match status" value="1"/>
</dbReference>
<dbReference type="CDD" id="cd01700">
    <property type="entry name" value="PolY_Pol_V_umuC"/>
    <property type="match status" value="1"/>
</dbReference>
<dbReference type="GO" id="GO:0009432">
    <property type="term" value="P:SOS response"/>
    <property type="evidence" value="ECO:0007669"/>
    <property type="project" value="TreeGrafter"/>
</dbReference>
<dbReference type="RefSeq" id="WP_026390180.1">
    <property type="nucleotide sequence ID" value="NZ_LR215048.1"/>
</dbReference>
<dbReference type="Pfam" id="PF11799">
    <property type="entry name" value="IMS_C"/>
    <property type="match status" value="1"/>
</dbReference>
<dbReference type="Gene3D" id="3.30.1490.100">
    <property type="entry name" value="DNA polymerase, Y-family, little finger domain"/>
    <property type="match status" value="1"/>
</dbReference>
<dbReference type="PROSITE" id="PS50173">
    <property type="entry name" value="UMUC"/>
    <property type="match status" value="1"/>
</dbReference>
<dbReference type="AlphaFoldDB" id="A0A449BDK2"/>
<evidence type="ECO:0000313" key="4">
    <source>
        <dbReference type="Proteomes" id="UP000289841"/>
    </source>
</evidence>
<dbReference type="STRING" id="1278311.GCA_000428705_00517"/>
<proteinExistence type="inferred from homology"/>
<dbReference type="Gene3D" id="1.10.150.20">
    <property type="entry name" value="5' to 3' exonuclease, C-terminal subdomain"/>
    <property type="match status" value="1"/>
</dbReference>
<dbReference type="InterPro" id="IPR024728">
    <property type="entry name" value="PolY_HhH_motif"/>
</dbReference>
<dbReference type="InterPro" id="IPR001126">
    <property type="entry name" value="UmuC"/>
</dbReference>
<dbReference type="KEGG" id="aaxa:NCTC10138_00902"/>
<dbReference type="SUPFAM" id="SSF56672">
    <property type="entry name" value="DNA/RNA polymerases"/>
    <property type="match status" value="1"/>
</dbReference>
<dbReference type="GO" id="GO:0005829">
    <property type="term" value="C:cytosol"/>
    <property type="evidence" value="ECO:0007669"/>
    <property type="project" value="TreeGrafter"/>
</dbReference>
<organism evidence="3 4">
    <name type="scientific">Haploplasma axanthum</name>
    <name type="common">Acholeplasma axanthum</name>
    <dbReference type="NCBI Taxonomy" id="29552"/>
    <lineage>
        <taxon>Bacteria</taxon>
        <taxon>Bacillati</taxon>
        <taxon>Mycoplasmatota</taxon>
        <taxon>Mollicutes</taxon>
        <taxon>Acholeplasmatales</taxon>
        <taxon>Acholeplasmataceae</taxon>
        <taxon>Haploplasma</taxon>
    </lineage>
</organism>
<dbReference type="EMBL" id="LR215048">
    <property type="protein sequence ID" value="VEU80526.1"/>
    <property type="molecule type" value="Genomic_DNA"/>
</dbReference>
<evidence type="ECO:0000259" key="2">
    <source>
        <dbReference type="PROSITE" id="PS50173"/>
    </source>
</evidence>
<dbReference type="InterPro" id="IPR050116">
    <property type="entry name" value="DNA_polymerase-Y"/>
</dbReference>
<reference evidence="3 4" key="1">
    <citation type="submission" date="2019-01" db="EMBL/GenBank/DDBJ databases">
        <authorList>
            <consortium name="Pathogen Informatics"/>
        </authorList>
    </citation>
    <scope>NUCLEOTIDE SEQUENCE [LARGE SCALE GENOMIC DNA]</scope>
    <source>
        <strain evidence="3 4">NCTC10138</strain>
    </source>
</reference>
<dbReference type="Proteomes" id="UP000289841">
    <property type="component" value="Chromosome"/>
</dbReference>
<accession>A0A449BDK2</accession>
<feature type="domain" description="UmuC" evidence="2">
    <location>
        <begin position="10"/>
        <end position="201"/>
    </location>
</feature>
<gene>
    <name evidence="3" type="primary">dinP_1</name>
    <name evidence="3" type="ORF">NCTC10138_00902</name>
</gene>
<dbReference type="InterPro" id="IPR043502">
    <property type="entry name" value="DNA/RNA_pol_sf"/>
</dbReference>
<dbReference type="EC" id="2.7.7.7" evidence="3"/>
<protein>
    <submittedName>
        <fullName evidence="3">DNA polymerase IV</fullName>
        <ecNumber evidence="3">2.7.7.7</ecNumber>
    </submittedName>
</protein>
<dbReference type="PANTHER" id="PTHR11076:SF35">
    <property type="entry name" value="DNA REPAIR PROTEIN HOMOLOG YOBH"/>
    <property type="match status" value="1"/>
</dbReference>
<dbReference type="PANTHER" id="PTHR11076">
    <property type="entry name" value="DNA REPAIR POLYMERASE UMUC / TRANSFERASE FAMILY MEMBER"/>
    <property type="match status" value="1"/>
</dbReference>
<name>A0A449BDK2_HAPAX</name>
<comment type="similarity">
    <text evidence="1">Belongs to the DNA polymerase type-Y family.</text>
</comment>
<keyword evidence="3" id="KW-0548">Nucleotidyltransferase</keyword>
<dbReference type="Pfam" id="PF00817">
    <property type="entry name" value="IMS"/>
    <property type="match status" value="1"/>
</dbReference>